<gene>
    <name evidence="2" type="ORF">HNQ36_003980</name>
</gene>
<protein>
    <submittedName>
        <fullName evidence="2">Uncharacterized protein</fullName>
    </submittedName>
</protein>
<reference evidence="2 3" key="1">
    <citation type="submission" date="2020-08" db="EMBL/GenBank/DDBJ databases">
        <title>Genomic Encyclopedia of Type Strains, Phase IV (KMG-IV): sequencing the most valuable type-strain genomes for metagenomic binning, comparative biology and taxonomic classification.</title>
        <authorList>
            <person name="Goeker M."/>
        </authorList>
    </citation>
    <scope>NUCLEOTIDE SEQUENCE [LARGE SCALE GENOMIC DNA]</scope>
    <source>
        <strain evidence="2 3">DSM 17498</strain>
    </source>
</reference>
<dbReference type="RefSeq" id="WP_210312104.1">
    <property type="nucleotide sequence ID" value="NZ_JACHIJ010000005.1"/>
</dbReference>
<feature type="region of interest" description="Disordered" evidence="1">
    <location>
        <begin position="1"/>
        <end position="44"/>
    </location>
</feature>
<proteinExistence type="predicted"/>
<organism evidence="2 3">
    <name type="scientific">Afipia massiliensis</name>
    <dbReference type="NCBI Taxonomy" id="211460"/>
    <lineage>
        <taxon>Bacteria</taxon>
        <taxon>Pseudomonadati</taxon>
        <taxon>Pseudomonadota</taxon>
        <taxon>Alphaproteobacteria</taxon>
        <taxon>Hyphomicrobiales</taxon>
        <taxon>Nitrobacteraceae</taxon>
        <taxon>Afipia</taxon>
    </lineage>
</organism>
<evidence type="ECO:0000313" key="3">
    <source>
        <dbReference type="Proteomes" id="UP000521227"/>
    </source>
</evidence>
<dbReference type="Proteomes" id="UP000521227">
    <property type="component" value="Unassembled WGS sequence"/>
</dbReference>
<dbReference type="AlphaFoldDB" id="A0A840N4C2"/>
<evidence type="ECO:0000313" key="2">
    <source>
        <dbReference type="EMBL" id="MBB5053980.1"/>
    </source>
</evidence>
<evidence type="ECO:0000256" key="1">
    <source>
        <dbReference type="SAM" id="MobiDB-lite"/>
    </source>
</evidence>
<comment type="caution">
    <text evidence="2">The sequence shown here is derived from an EMBL/GenBank/DDBJ whole genome shotgun (WGS) entry which is preliminary data.</text>
</comment>
<sequence length="135" mass="15106">MRSNLGNVALPTPPNDHRSASNDVPVETHSSREQSNDRSASSHHIEIEDGAFCVDSSTLGSLLHIHPADIPELMRKHAITSVCERGIDDHEGQFRLSFFYGNRRGRLRVDESGRILQRSVVDFGERPPVMHKPQS</sequence>
<name>A0A840N4C2_9BRAD</name>
<dbReference type="InterPro" id="IPR045389">
    <property type="entry name" value="DUF6522"/>
</dbReference>
<accession>A0A840N4C2</accession>
<dbReference type="EMBL" id="JACHIJ010000005">
    <property type="protein sequence ID" value="MBB5053980.1"/>
    <property type="molecule type" value="Genomic_DNA"/>
</dbReference>
<dbReference type="Pfam" id="PF20132">
    <property type="entry name" value="DUF6522"/>
    <property type="match status" value="1"/>
</dbReference>